<dbReference type="Proteomes" id="UP000613011">
    <property type="component" value="Unassembled WGS sequence"/>
</dbReference>
<feature type="modified residue" description="4-aspartylphosphate" evidence="1">
    <location>
        <position position="59"/>
    </location>
</feature>
<dbReference type="InterPro" id="IPR001633">
    <property type="entry name" value="EAL_dom"/>
</dbReference>
<protein>
    <submittedName>
        <fullName evidence="4">EAL domain-containing response regulator</fullName>
    </submittedName>
</protein>
<dbReference type="SMART" id="SM00052">
    <property type="entry name" value="EAL"/>
    <property type="match status" value="1"/>
</dbReference>
<dbReference type="SUPFAM" id="SSF52172">
    <property type="entry name" value="CheY-like"/>
    <property type="match status" value="1"/>
</dbReference>
<dbReference type="PANTHER" id="PTHR33121">
    <property type="entry name" value="CYCLIC DI-GMP PHOSPHODIESTERASE PDEF"/>
    <property type="match status" value="1"/>
</dbReference>
<evidence type="ECO:0000259" key="3">
    <source>
        <dbReference type="PROSITE" id="PS50883"/>
    </source>
</evidence>
<keyword evidence="1" id="KW-0597">Phosphoprotein</keyword>
<organism evidence="4 5">
    <name type="scientific">Ramlibacter aurantiacus</name>
    <dbReference type="NCBI Taxonomy" id="2801330"/>
    <lineage>
        <taxon>Bacteria</taxon>
        <taxon>Pseudomonadati</taxon>
        <taxon>Pseudomonadota</taxon>
        <taxon>Betaproteobacteria</taxon>
        <taxon>Burkholderiales</taxon>
        <taxon>Comamonadaceae</taxon>
        <taxon>Ramlibacter</taxon>
    </lineage>
</organism>
<gene>
    <name evidence="4" type="ORF">JI739_09320</name>
</gene>
<feature type="domain" description="Response regulatory" evidence="2">
    <location>
        <begin position="7"/>
        <end position="129"/>
    </location>
</feature>
<evidence type="ECO:0000256" key="1">
    <source>
        <dbReference type="PROSITE-ProRule" id="PRU00169"/>
    </source>
</evidence>
<dbReference type="InterPro" id="IPR011006">
    <property type="entry name" value="CheY-like_superfamily"/>
</dbReference>
<sequence length="410" mass="43923">MPCRHLRFLVVEDHPVQSRLAAALLTSLGAETVHVAADGGAALAVIRDPARPVDIVLSDISMPGMDGVDFVRHLAAASSPLALILNSTLGAAQLGEIARLSLAYQINLLGAIRKPLAAVKLVPLVQRWRAAHTCAVRNAFSFAELARAWERDEFQPFFEPRADLSSTAVVGFHATPHWRHPERGVLGPRAFMDSVDAYGLHDEMVWDVLAAGARECAGWRARGLQLDLSVSLSLSSLAEPGLAARLLKLVDDARLEPAALVLGVAAATVEVQRAGALDQLERLDQAGVRLALEDFGQAALSSGLLNRLPLQQLKISRNLIAGLRADATERAGSVVALDAARQHGLAAVARGIDTLDDWNRLQGWGCDFGQGRLVGPPLPGSEIERWLHTGSRQVRALGAAGRDLDLRLKD</sequence>
<dbReference type="Gene3D" id="3.40.50.2300">
    <property type="match status" value="1"/>
</dbReference>
<proteinExistence type="predicted"/>
<dbReference type="Pfam" id="PF00072">
    <property type="entry name" value="Response_reg"/>
    <property type="match status" value="1"/>
</dbReference>
<evidence type="ECO:0000259" key="2">
    <source>
        <dbReference type="PROSITE" id="PS50110"/>
    </source>
</evidence>
<dbReference type="EMBL" id="JAEQNA010000002">
    <property type="protein sequence ID" value="MBL0420540.1"/>
    <property type="molecule type" value="Genomic_DNA"/>
</dbReference>
<dbReference type="PROSITE" id="PS50883">
    <property type="entry name" value="EAL"/>
    <property type="match status" value="1"/>
</dbReference>
<accession>A0A936ZSX2</accession>
<comment type="caution">
    <text evidence="4">The sequence shown here is derived from an EMBL/GenBank/DDBJ whole genome shotgun (WGS) entry which is preliminary data.</text>
</comment>
<dbReference type="AlphaFoldDB" id="A0A936ZSX2"/>
<dbReference type="InterPro" id="IPR001789">
    <property type="entry name" value="Sig_transdc_resp-reg_receiver"/>
</dbReference>
<dbReference type="InterPro" id="IPR050706">
    <property type="entry name" value="Cyclic-di-GMP_PDE-like"/>
</dbReference>
<evidence type="ECO:0000313" key="5">
    <source>
        <dbReference type="Proteomes" id="UP000613011"/>
    </source>
</evidence>
<name>A0A936ZSX2_9BURK</name>
<dbReference type="PANTHER" id="PTHR33121:SF70">
    <property type="entry name" value="SIGNALING PROTEIN YKOW"/>
    <property type="match status" value="1"/>
</dbReference>
<dbReference type="CDD" id="cd01948">
    <property type="entry name" value="EAL"/>
    <property type="match status" value="1"/>
</dbReference>
<feature type="domain" description="EAL" evidence="3">
    <location>
        <begin position="138"/>
        <end position="391"/>
    </location>
</feature>
<dbReference type="SMART" id="SM00448">
    <property type="entry name" value="REC"/>
    <property type="match status" value="1"/>
</dbReference>
<dbReference type="InterPro" id="IPR035919">
    <property type="entry name" value="EAL_sf"/>
</dbReference>
<dbReference type="Pfam" id="PF00563">
    <property type="entry name" value="EAL"/>
    <property type="match status" value="1"/>
</dbReference>
<dbReference type="Gene3D" id="3.20.20.450">
    <property type="entry name" value="EAL domain"/>
    <property type="match status" value="1"/>
</dbReference>
<reference evidence="4" key="1">
    <citation type="submission" date="2021-01" db="EMBL/GenBank/DDBJ databases">
        <title>Ramlibacter sp. strain AW1 16S ribosomal RNA gene Genome sequencing and assembly.</title>
        <authorList>
            <person name="Kang M."/>
        </authorList>
    </citation>
    <scope>NUCLEOTIDE SEQUENCE</scope>
    <source>
        <strain evidence="4">AW1</strain>
    </source>
</reference>
<dbReference type="GO" id="GO:0071111">
    <property type="term" value="F:cyclic-guanylate-specific phosphodiesterase activity"/>
    <property type="evidence" value="ECO:0007669"/>
    <property type="project" value="InterPro"/>
</dbReference>
<keyword evidence="5" id="KW-1185">Reference proteome</keyword>
<dbReference type="PROSITE" id="PS50110">
    <property type="entry name" value="RESPONSE_REGULATORY"/>
    <property type="match status" value="1"/>
</dbReference>
<dbReference type="GO" id="GO:0000160">
    <property type="term" value="P:phosphorelay signal transduction system"/>
    <property type="evidence" value="ECO:0007669"/>
    <property type="project" value="InterPro"/>
</dbReference>
<dbReference type="SUPFAM" id="SSF141868">
    <property type="entry name" value="EAL domain-like"/>
    <property type="match status" value="1"/>
</dbReference>
<evidence type="ECO:0000313" key="4">
    <source>
        <dbReference type="EMBL" id="MBL0420540.1"/>
    </source>
</evidence>
<dbReference type="RefSeq" id="WP_201683612.1">
    <property type="nucleotide sequence ID" value="NZ_JAEQNA010000002.1"/>
</dbReference>